<dbReference type="Proteomes" id="UP000324222">
    <property type="component" value="Unassembled WGS sequence"/>
</dbReference>
<evidence type="ECO:0000313" key="2">
    <source>
        <dbReference type="EMBL" id="MPC31106.1"/>
    </source>
</evidence>
<dbReference type="EMBL" id="VSRR010002370">
    <property type="protein sequence ID" value="MPC31106.1"/>
    <property type="molecule type" value="Genomic_DNA"/>
</dbReference>
<evidence type="ECO:0000256" key="1">
    <source>
        <dbReference type="SAM" id="MobiDB-lite"/>
    </source>
</evidence>
<reference evidence="2 3" key="1">
    <citation type="submission" date="2019-05" db="EMBL/GenBank/DDBJ databases">
        <title>Another draft genome of Portunus trituberculatus and its Hox gene families provides insights of decapod evolution.</title>
        <authorList>
            <person name="Jeong J.-H."/>
            <person name="Song I."/>
            <person name="Kim S."/>
            <person name="Choi T."/>
            <person name="Kim D."/>
            <person name="Ryu S."/>
            <person name="Kim W."/>
        </authorList>
    </citation>
    <scope>NUCLEOTIDE SEQUENCE [LARGE SCALE GENOMIC DNA]</scope>
    <source>
        <tissue evidence="2">Muscle</tissue>
    </source>
</reference>
<accession>A0A5B7ED11</accession>
<gene>
    <name evidence="2" type="ORF">E2C01_024385</name>
</gene>
<keyword evidence="3" id="KW-1185">Reference proteome</keyword>
<dbReference type="AlphaFoldDB" id="A0A5B7ED11"/>
<name>A0A5B7ED11_PORTR</name>
<feature type="compositionally biased region" description="Polar residues" evidence="1">
    <location>
        <begin position="68"/>
        <end position="80"/>
    </location>
</feature>
<organism evidence="2 3">
    <name type="scientific">Portunus trituberculatus</name>
    <name type="common">Swimming crab</name>
    <name type="synonym">Neptunus trituberculatus</name>
    <dbReference type="NCBI Taxonomy" id="210409"/>
    <lineage>
        <taxon>Eukaryota</taxon>
        <taxon>Metazoa</taxon>
        <taxon>Ecdysozoa</taxon>
        <taxon>Arthropoda</taxon>
        <taxon>Crustacea</taxon>
        <taxon>Multicrustacea</taxon>
        <taxon>Malacostraca</taxon>
        <taxon>Eumalacostraca</taxon>
        <taxon>Eucarida</taxon>
        <taxon>Decapoda</taxon>
        <taxon>Pleocyemata</taxon>
        <taxon>Brachyura</taxon>
        <taxon>Eubrachyura</taxon>
        <taxon>Portunoidea</taxon>
        <taxon>Portunidae</taxon>
        <taxon>Portuninae</taxon>
        <taxon>Portunus</taxon>
    </lineage>
</organism>
<comment type="caution">
    <text evidence="2">The sequence shown here is derived from an EMBL/GenBank/DDBJ whole genome shotgun (WGS) entry which is preliminary data.</text>
</comment>
<protein>
    <submittedName>
        <fullName evidence="2">Uncharacterized protein</fullName>
    </submittedName>
</protein>
<evidence type="ECO:0000313" key="3">
    <source>
        <dbReference type="Proteomes" id="UP000324222"/>
    </source>
</evidence>
<proteinExistence type="predicted"/>
<sequence length="88" mass="9679">MMGLCKVRFVKRPPPAPAPALAPFPLMSRDTEAYMEGRLENKRFVFGGGHEAARHAASVFSISQHVTPNHGTGSPLITNQDRLHLDSR</sequence>
<feature type="region of interest" description="Disordered" evidence="1">
    <location>
        <begin position="68"/>
        <end position="88"/>
    </location>
</feature>